<comment type="caution">
    <text evidence="1">The sequence shown here is derived from an EMBL/GenBank/DDBJ whole genome shotgun (WGS) entry which is preliminary data.</text>
</comment>
<organism evidence="1 2">
    <name type="scientific">candidate division WOR-1 bacterium RIFOXYC2_FULL_46_14</name>
    <dbReference type="NCBI Taxonomy" id="1802587"/>
    <lineage>
        <taxon>Bacteria</taxon>
        <taxon>Bacillati</taxon>
        <taxon>Saganbacteria</taxon>
    </lineage>
</organism>
<name>A0A1F4U5W7_UNCSA</name>
<evidence type="ECO:0000313" key="2">
    <source>
        <dbReference type="Proteomes" id="UP000179242"/>
    </source>
</evidence>
<dbReference type="AlphaFoldDB" id="A0A1F4U5W7"/>
<dbReference type="EMBL" id="MEUJ01000004">
    <property type="protein sequence ID" value="OGC40365.1"/>
    <property type="molecule type" value="Genomic_DNA"/>
</dbReference>
<evidence type="ECO:0000313" key="1">
    <source>
        <dbReference type="EMBL" id="OGC40365.1"/>
    </source>
</evidence>
<gene>
    <name evidence="1" type="ORF">A2438_03750</name>
</gene>
<proteinExistence type="predicted"/>
<dbReference type="Proteomes" id="UP000179242">
    <property type="component" value="Unassembled WGS sequence"/>
</dbReference>
<reference evidence="1 2" key="1">
    <citation type="journal article" date="2016" name="Nat. Commun.">
        <title>Thousands of microbial genomes shed light on interconnected biogeochemical processes in an aquifer system.</title>
        <authorList>
            <person name="Anantharaman K."/>
            <person name="Brown C.T."/>
            <person name="Hug L.A."/>
            <person name="Sharon I."/>
            <person name="Castelle C.J."/>
            <person name="Probst A.J."/>
            <person name="Thomas B.C."/>
            <person name="Singh A."/>
            <person name="Wilkins M.J."/>
            <person name="Karaoz U."/>
            <person name="Brodie E.L."/>
            <person name="Williams K.H."/>
            <person name="Hubbard S.S."/>
            <person name="Banfield J.F."/>
        </authorList>
    </citation>
    <scope>NUCLEOTIDE SEQUENCE [LARGE SCALE GENOMIC DNA]</scope>
</reference>
<protein>
    <submittedName>
        <fullName evidence="1">Uncharacterized protein</fullName>
    </submittedName>
</protein>
<sequence length="345" mass="39618">MGEVCPLNKPAEASSPTYNTDRIKRALCWAEKRMIPNINDPKSKEDAGKKLAEIKSSQRYAENGQKNPLWVLEHEVRPAYRQIYELLLWDLSQRADKKLTEYIKTTNQKIKECPDQNSPQCTARKLFMQLADKNLRDIPMSSSIDEFARKYNAYKQEHARLMAFINRTPSEQLTDKTEKDQQICKEAGIYMEVAEKLKNDKYYKLAAERAKGASCEGEINRELNEKKNKGVIDIKGKSASEVKDILLEKITAKLNRYFGKRLSYNKVAADLSMSVTITKKGELKVARVQVNSNGFECRDQKDRPVSDKAFEELVSGHLNEPEALKFPPFFRPRVFRVAVKISLSK</sequence>
<accession>A0A1F4U5W7</accession>